<dbReference type="PANTHER" id="PTHR43248:SF29">
    <property type="entry name" value="TRIPEPTIDYL AMINOPEPTIDASE"/>
    <property type="match status" value="1"/>
</dbReference>
<dbReference type="OrthoDB" id="5166357at2"/>
<evidence type="ECO:0000256" key="3">
    <source>
        <dbReference type="ARBA" id="ARBA00022801"/>
    </source>
</evidence>
<name>A0A438BF14_9NOCA</name>
<dbReference type="InterPro" id="IPR000073">
    <property type="entry name" value="AB_hydrolase_1"/>
</dbReference>
<dbReference type="Pfam" id="PF00561">
    <property type="entry name" value="Abhydrolase_1"/>
    <property type="match status" value="1"/>
</dbReference>
<organism evidence="6 7">
    <name type="scientific">Prescottella agglutinans</name>
    <dbReference type="NCBI Taxonomy" id="1644129"/>
    <lineage>
        <taxon>Bacteria</taxon>
        <taxon>Bacillati</taxon>
        <taxon>Actinomycetota</taxon>
        <taxon>Actinomycetes</taxon>
        <taxon>Mycobacteriales</taxon>
        <taxon>Nocardiaceae</taxon>
        <taxon>Prescottella</taxon>
    </lineage>
</organism>
<keyword evidence="7" id="KW-1185">Reference proteome</keyword>
<accession>A0A438BF14</accession>
<dbReference type="InterPro" id="IPR029058">
    <property type="entry name" value="AB_hydrolase_fold"/>
</dbReference>
<reference evidence="6 7" key="1">
    <citation type="submission" date="2018-11" db="EMBL/GenBank/DDBJ databases">
        <title>Rhodococcus spongicola sp. nov. and Rhodococcus xishaensis sp. nov. from marine sponges.</title>
        <authorList>
            <person name="Li L."/>
            <person name="Lin H.W."/>
        </authorList>
    </citation>
    <scope>NUCLEOTIDE SEQUENCE [LARGE SCALE GENOMIC DNA]</scope>
    <source>
        <strain evidence="6 7">CCTCC AB2014297</strain>
    </source>
</reference>
<dbReference type="RefSeq" id="WP_127915744.1">
    <property type="nucleotide sequence ID" value="NZ_RKLP01000004.1"/>
</dbReference>
<proteinExistence type="inferred from homology"/>
<dbReference type="InterPro" id="IPR013595">
    <property type="entry name" value="Pept_S33_TAP-like_C"/>
</dbReference>
<dbReference type="GO" id="GO:0016787">
    <property type="term" value="F:hydrolase activity"/>
    <property type="evidence" value="ECO:0007669"/>
    <property type="project" value="UniProtKB-KW"/>
</dbReference>
<sequence>MSDRPGRLSGMQSRVSRIGVAAIAGAVLAAGTACGAGPSDRPDIAVVEHGGGSAPTSDAADRIPPLQTPVRDLDWVDCKDTTLRALGLGSGPEGLSFECASLLAPIDSVSGAAGPIEIGAARAKLPQTPAEAAPLVLTSGSDVASTNTLAALATGPSSGLLERQPIVAVDRRGIGASTPIDCGRTADRSGLADLGQFTPGDASGVDEVAALSRDVTVACTDALQPQELAFDTAHAADDLEQLRKLWQVNSLGLLGTGNGAAVALAYAAKYPSGVGRLVLDSPAATTADASTAAEQRLQGQEAALADFSRRCAALECSLGPDPSAAIVALRDRAAAGQLGTVSSSALLGAVSAFLGSPRGDQVDRVRELSDVLAAAGRGDLAPLQGLIGATRAAVGTDGQFVARCSDGQQWPGPGRAKELQRTWADRYPVFGADAAVGLMRCSAWPTMSPPPLPSTVPVPVLVFNGAADPVVGNAGVATVTGTLTSADTTWSNVAWAGYGHPVTTHSDCARQSLGRYLDSASLPANGSVCPA</sequence>
<evidence type="ECO:0000313" key="7">
    <source>
        <dbReference type="Proteomes" id="UP000286208"/>
    </source>
</evidence>
<gene>
    <name evidence="6" type="ORF">EGT67_09025</name>
</gene>
<dbReference type="PROSITE" id="PS51257">
    <property type="entry name" value="PROKAR_LIPOPROTEIN"/>
    <property type="match status" value="1"/>
</dbReference>
<evidence type="ECO:0000256" key="2">
    <source>
        <dbReference type="ARBA" id="ARBA00022729"/>
    </source>
</evidence>
<dbReference type="EMBL" id="RKLP01000004">
    <property type="protein sequence ID" value="RVW09606.1"/>
    <property type="molecule type" value="Genomic_DNA"/>
</dbReference>
<dbReference type="SUPFAM" id="SSF53474">
    <property type="entry name" value="alpha/beta-Hydrolases"/>
    <property type="match status" value="1"/>
</dbReference>
<dbReference type="InterPro" id="IPR051601">
    <property type="entry name" value="Serine_prot/Carboxylest_S33"/>
</dbReference>
<evidence type="ECO:0000259" key="4">
    <source>
        <dbReference type="Pfam" id="PF00561"/>
    </source>
</evidence>
<comment type="caution">
    <text evidence="6">The sequence shown here is derived from an EMBL/GenBank/DDBJ whole genome shotgun (WGS) entry which is preliminary data.</text>
</comment>
<protein>
    <submittedName>
        <fullName evidence="6">Alpha/beta fold hydrolase</fullName>
    </submittedName>
</protein>
<evidence type="ECO:0000313" key="6">
    <source>
        <dbReference type="EMBL" id="RVW09606.1"/>
    </source>
</evidence>
<evidence type="ECO:0000256" key="1">
    <source>
        <dbReference type="ARBA" id="ARBA00010088"/>
    </source>
</evidence>
<dbReference type="Gene3D" id="3.40.50.1820">
    <property type="entry name" value="alpha/beta hydrolase"/>
    <property type="match status" value="1"/>
</dbReference>
<keyword evidence="3 6" id="KW-0378">Hydrolase</keyword>
<feature type="domain" description="Peptidase S33 tripeptidyl aminopeptidase-like C-terminal" evidence="5">
    <location>
        <begin position="427"/>
        <end position="529"/>
    </location>
</feature>
<evidence type="ECO:0000259" key="5">
    <source>
        <dbReference type="Pfam" id="PF08386"/>
    </source>
</evidence>
<dbReference type="AlphaFoldDB" id="A0A438BF14"/>
<feature type="domain" description="AB hydrolase-1" evidence="4">
    <location>
        <begin position="160"/>
        <end position="309"/>
    </location>
</feature>
<dbReference type="Proteomes" id="UP000286208">
    <property type="component" value="Unassembled WGS sequence"/>
</dbReference>
<dbReference type="Pfam" id="PF08386">
    <property type="entry name" value="Abhydrolase_4"/>
    <property type="match status" value="1"/>
</dbReference>
<comment type="similarity">
    <text evidence="1">Belongs to the peptidase S33 family.</text>
</comment>
<keyword evidence="2" id="KW-0732">Signal</keyword>
<dbReference type="PANTHER" id="PTHR43248">
    <property type="entry name" value="2-SUCCINYL-6-HYDROXY-2,4-CYCLOHEXADIENE-1-CARBOXYLATE SYNTHASE"/>
    <property type="match status" value="1"/>
</dbReference>